<dbReference type="PROSITE" id="PS51419">
    <property type="entry name" value="RAB"/>
    <property type="match status" value="1"/>
</dbReference>
<protein>
    <submittedName>
        <fullName evidence="3">Uncharacterized protein</fullName>
    </submittedName>
</protein>
<dbReference type="AlphaFoldDB" id="A0A9Q0M6T4"/>
<dbReference type="InterPro" id="IPR005225">
    <property type="entry name" value="Small_GTP-bd"/>
</dbReference>
<dbReference type="EMBL" id="JAPWDV010000002">
    <property type="protein sequence ID" value="KAJ6220054.1"/>
    <property type="molecule type" value="Genomic_DNA"/>
</dbReference>
<keyword evidence="2" id="KW-0547">Nucleotide-binding</keyword>
<accession>A0A9Q0M6T4</accession>
<dbReference type="Gene3D" id="3.40.50.300">
    <property type="entry name" value="P-loop containing nucleotide triphosphate hydrolases"/>
    <property type="match status" value="1"/>
</dbReference>
<sequence length="131" mass="14985">MKQLGNLASFMTKTLFINGNSLKLMIWDTAGQERYKALMPMYYRGANICIIVYDVTCMKSFQAVQNWIKELRTYLNADCLLAIAGNKMDLSNRKSVQTEEARRYAKSVEAYFIETSAKNSQNITELFVNGL</sequence>
<dbReference type="GO" id="GO:0005525">
    <property type="term" value="F:GTP binding"/>
    <property type="evidence" value="ECO:0007669"/>
    <property type="project" value="InterPro"/>
</dbReference>
<comment type="caution">
    <text evidence="3">The sequence shown here is derived from an EMBL/GenBank/DDBJ whole genome shotgun (WGS) entry which is preliminary data.</text>
</comment>
<dbReference type="PROSITE" id="PS51421">
    <property type="entry name" value="RAS"/>
    <property type="match status" value="1"/>
</dbReference>
<reference evidence="3" key="1">
    <citation type="submission" date="2022-12" db="EMBL/GenBank/DDBJ databases">
        <title>Genome assemblies of Blomia tropicalis.</title>
        <authorList>
            <person name="Cui Y."/>
        </authorList>
    </citation>
    <scope>NUCLEOTIDE SEQUENCE</scope>
    <source>
        <tissue evidence="3">Adult mites</tissue>
    </source>
</reference>
<evidence type="ECO:0000313" key="4">
    <source>
        <dbReference type="Proteomes" id="UP001142055"/>
    </source>
</evidence>
<dbReference type="InterPro" id="IPR001806">
    <property type="entry name" value="Small_GTPase"/>
</dbReference>
<dbReference type="FunFam" id="3.40.50.300:FF:001447">
    <property type="entry name" value="Ras-related protein Rab-1B"/>
    <property type="match status" value="1"/>
</dbReference>
<dbReference type="SUPFAM" id="SSF52540">
    <property type="entry name" value="P-loop containing nucleoside triphosphate hydrolases"/>
    <property type="match status" value="1"/>
</dbReference>
<dbReference type="NCBIfam" id="TIGR00231">
    <property type="entry name" value="small_GTP"/>
    <property type="match status" value="1"/>
</dbReference>
<evidence type="ECO:0000256" key="2">
    <source>
        <dbReference type="ARBA" id="ARBA00022741"/>
    </source>
</evidence>
<dbReference type="PANTHER" id="PTHR47978">
    <property type="match status" value="1"/>
</dbReference>
<keyword evidence="4" id="KW-1185">Reference proteome</keyword>
<dbReference type="SMART" id="SM00175">
    <property type="entry name" value="RAB"/>
    <property type="match status" value="1"/>
</dbReference>
<dbReference type="OMA" id="GANICII"/>
<dbReference type="GO" id="GO:0003924">
    <property type="term" value="F:GTPase activity"/>
    <property type="evidence" value="ECO:0007669"/>
    <property type="project" value="InterPro"/>
</dbReference>
<name>A0A9Q0M6T4_BLOTA</name>
<dbReference type="SMART" id="SM00173">
    <property type="entry name" value="RAS"/>
    <property type="match status" value="1"/>
</dbReference>
<dbReference type="SMART" id="SM00174">
    <property type="entry name" value="RHO"/>
    <property type="match status" value="1"/>
</dbReference>
<gene>
    <name evidence="3" type="ORF">RDWZM_005866</name>
</gene>
<dbReference type="Proteomes" id="UP001142055">
    <property type="component" value="Chromosome 2"/>
</dbReference>
<dbReference type="InterPro" id="IPR027417">
    <property type="entry name" value="P-loop_NTPase"/>
</dbReference>
<evidence type="ECO:0000313" key="3">
    <source>
        <dbReference type="EMBL" id="KAJ6220054.1"/>
    </source>
</evidence>
<comment type="similarity">
    <text evidence="1">Belongs to the small GTPase superfamily. Rab family.</text>
</comment>
<dbReference type="Pfam" id="PF00071">
    <property type="entry name" value="Ras"/>
    <property type="match status" value="1"/>
</dbReference>
<evidence type="ECO:0000256" key="1">
    <source>
        <dbReference type="ARBA" id="ARBA00006270"/>
    </source>
</evidence>
<proteinExistence type="inferred from homology"/>
<organism evidence="3 4">
    <name type="scientific">Blomia tropicalis</name>
    <name type="common">Mite</name>
    <dbReference type="NCBI Taxonomy" id="40697"/>
    <lineage>
        <taxon>Eukaryota</taxon>
        <taxon>Metazoa</taxon>
        <taxon>Ecdysozoa</taxon>
        <taxon>Arthropoda</taxon>
        <taxon>Chelicerata</taxon>
        <taxon>Arachnida</taxon>
        <taxon>Acari</taxon>
        <taxon>Acariformes</taxon>
        <taxon>Sarcoptiformes</taxon>
        <taxon>Astigmata</taxon>
        <taxon>Glycyphagoidea</taxon>
        <taxon>Echimyopodidae</taxon>
        <taxon>Blomia</taxon>
    </lineage>
</organism>
<dbReference type="PRINTS" id="PR00449">
    <property type="entry name" value="RASTRNSFRMNG"/>
</dbReference>